<dbReference type="RefSeq" id="WP_148138091.1">
    <property type="nucleotide sequence ID" value="NZ_CP017634.1"/>
</dbReference>
<dbReference type="InterPro" id="IPR002078">
    <property type="entry name" value="Sigma_54_int"/>
</dbReference>
<keyword evidence="4" id="KW-0238">DNA-binding</keyword>
<dbReference type="PANTHER" id="PTHR32071:SF74">
    <property type="entry name" value="TRANSCRIPTIONAL ACTIVATOR ROCR"/>
    <property type="match status" value="1"/>
</dbReference>
<dbReference type="OrthoDB" id="9803970at2"/>
<dbReference type="FunFam" id="3.40.50.300:FF:000006">
    <property type="entry name" value="DNA-binding transcriptional regulator NtrC"/>
    <property type="match status" value="1"/>
</dbReference>
<dbReference type="PROSITE" id="PS50045">
    <property type="entry name" value="SIGMA54_INTERACT_4"/>
    <property type="match status" value="1"/>
</dbReference>
<dbReference type="InterPro" id="IPR003593">
    <property type="entry name" value="AAA+_ATPase"/>
</dbReference>
<dbReference type="KEGG" id="fwa:DCMF_26675"/>
<evidence type="ECO:0000256" key="5">
    <source>
        <dbReference type="ARBA" id="ARBA00023163"/>
    </source>
</evidence>
<protein>
    <recommendedName>
        <fullName evidence="10">PAS domain S-box protein</fullName>
    </recommendedName>
</protein>
<dbReference type="InterPro" id="IPR025943">
    <property type="entry name" value="Sigma_54_int_dom_ATP-bd_2"/>
</dbReference>
<dbReference type="GO" id="GO:0043565">
    <property type="term" value="F:sequence-specific DNA binding"/>
    <property type="evidence" value="ECO:0007669"/>
    <property type="project" value="InterPro"/>
</dbReference>
<dbReference type="CDD" id="cd00009">
    <property type="entry name" value="AAA"/>
    <property type="match status" value="1"/>
</dbReference>
<evidence type="ECO:0000256" key="2">
    <source>
        <dbReference type="ARBA" id="ARBA00022840"/>
    </source>
</evidence>
<evidence type="ECO:0000259" key="7">
    <source>
        <dbReference type="PROSITE" id="PS50112"/>
    </source>
</evidence>
<gene>
    <name evidence="8" type="ORF">DCMF_26675</name>
</gene>
<dbReference type="PROSITE" id="PS00688">
    <property type="entry name" value="SIGMA54_INTERACT_3"/>
    <property type="match status" value="1"/>
</dbReference>
<evidence type="ECO:0000313" key="9">
    <source>
        <dbReference type="Proteomes" id="UP000323521"/>
    </source>
</evidence>
<dbReference type="Pfam" id="PF00158">
    <property type="entry name" value="Sigma54_activat"/>
    <property type="match status" value="1"/>
</dbReference>
<keyword evidence="3" id="KW-0805">Transcription regulation</keyword>
<dbReference type="InterPro" id="IPR009057">
    <property type="entry name" value="Homeodomain-like_sf"/>
</dbReference>
<dbReference type="GO" id="GO:0006355">
    <property type="term" value="P:regulation of DNA-templated transcription"/>
    <property type="evidence" value="ECO:0007669"/>
    <property type="project" value="InterPro"/>
</dbReference>
<feature type="domain" description="Sigma-54 factor interaction" evidence="6">
    <location>
        <begin position="177"/>
        <end position="405"/>
    </location>
</feature>
<dbReference type="Pfam" id="PF25601">
    <property type="entry name" value="AAA_lid_14"/>
    <property type="match status" value="1"/>
</dbReference>
<dbReference type="NCBIfam" id="TIGR00229">
    <property type="entry name" value="sensory_box"/>
    <property type="match status" value="1"/>
</dbReference>
<dbReference type="SMART" id="SM00382">
    <property type="entry name" value="AAA"/>
    <property type="match status" value="1"/>
</dbReference>
<dbReference type="PROSITE" id="PS00675">
    <property type="entry name" value="SIGMA54_INTERACT_1"/>
    <property type="match status" value="1"/>
</dbReference>
<evidence type="ECO:0000256" key="3">
    <source>
        <dbReference type="ARBA" id="ARBA00023015"/>
    </source>
</evidence>
<name>A0A3G1L2P2_FORW1</name>
<evidence type="ECO:0000259" key="6">
    <source>
        <dbReference type="PROSITE" id="PS50045"/>
    </source>
</evidence>
<dbReference type="Gene3D" id="1.10.10.60">
    <property type="entry name" value="Homeodomain-like"/>
    <property type="match status" value="1"/>
</dbReference>
<dbReference type="PROSITE" id="PS50112">
    <property type="entry name" value="PAS"/>
    <property type="match status" value="1"/>
</dbReference>
<dbReference type="PROSITE" id="PS00676">
    <property type="entry name" value="SIGMA54_INTERACT_2"/>
    <property type="match status" value="1"/>
</dbReference>
<accession>A0A3G1L2P2</accession>
<dbReference type="CDD" id="cd00130">
    <property type="entry name" value="PAS"/>
    <property type="match status" value="1"/>
</dbReference>
<dbReference type="InterPro" id="IPR058031">
    <property type="entry name" value="AAA_lid_NorR"/>
</dbReference>
<dbReference type="Proteomes" id="UP000323521">
    <property type="component" value="Chromosome"/>
</dbReference>
<dbReference type="InterPro" id="IPR025662">
    <property type="entry name" value="Sigma_54_int_dom_ATP-bd_1"/>
</dbReference>
<dbReference type="SUPFAM" id="SSF52540">
    <property type="entry name" value="P-loop containing nucleoside triphosphate hydrolases"/>
    <property type="match status" value="1"/>
</dbReference>
<sequence>MQPDFWEFPEVASGELLEQQLHSLRKDSPLLAKFIDLLDVCIHAIDKNGNTIFYSKGTEMLENFEERDVIGKPISEIYKIDGKAKIDEKNSMVLKALKTGQPLKNQHMTYFVSETKKVDVITNVYPIYAGKEVVAAVAVFHDITQAKQMSEKIMELQKSLFQQKANSNGTQYCFDQIIGPGQAMQETINIAKKVALNYSPVLIQGETGTGKELFAQSIHNASPLAKGPFVAVNCAAIPETLLESVLFGTSKGAFTGAIEKPGLFEEAQNGTLFLDEINSMDMHLQTKLLRVLQTKTIMRVGSNKSIPVNARIISAINMDPKEALDKNLLRSDIYYRLSVVNLVIPPLRERSDCLLALTDHFIKQNNKIMGKNIEGLSKEVSNMFKRYNWPGNVRELEHAVEHAMNLAEDPEKNLGLYQLPPYLKNKFESHRSLPKDLSVKNLKQTLLKYEKEIIAAKLKSNQGNITQTAKELNVSRQHLQYRLKRLKIKEA</sequence>
<keyword evidence="1" id="KW-0547">Nucleotide-binding</keyword>
<evidence type="ECO:0000313" key="8">
    <source>
        <dbReference type="EMBL" id="ATW28931.1"/>
    </source>
</evidence>
<dbReference type="InterPro" id="IPR002197">
    <property type="entry name" value="HTH_Fis"/>
</dbReference>
<dbReference type="Pfam" id="PF02954">
    <property type="entry name" value="HTH_8"/>
    <property type="match status" value="1"/>
</dbReference>
<dbReference type="SUPFAM" id="SSF46689">
    <property type="entry name" value="Homeodomain-like"/>
    <property type="match status" value="1"/>
</dbReference>
<evidence type="ECO:0000256" key="4">
    <source>
        <dbReference type="ARBA" id="ARBA00023125"/>
    </source>
</evidence>
<dbReference type="Pfam" id="PF13426">
    <property type="entry name" value="PAS_9"/>
    <property type="match status" value="1"/>
</dbReference>
<dbReference type="AlphaFoldDB" id="A0A3G1L2P2"/>
<dbReference type="PRINTS" id="PR01590">
    <property type="entry name" value="HTHFIS"/>
</dbReference>
<organism evidence="8 9">
    <name type="scientific">Formimonas warabiya</name>
    <dbReference type="NCBI Taxonomy" id="1761012"/>
    <lineage>
        <taxon>Bacteria</taxon>
        <taxon>Bacillati</taxon>
        <taxon>Bacillota</taxon>
        <taxon>Clostridia</taxon>
        <taxon>Eubacteriales</taxon>
        <taxon>Peptococcaceae</taxon>
        <taxon>Candidatus Formimonas</taxon>
    </lineage>
</organism>
<evidence type="ECO:0008006" key="10">
    <source>
        <dbReference type="Google" id="ProtNLM"/>
    </source>
</evidence>
<reference evidence="8 9" key="1">
    <citation type="submission" date="2016-10" db="EMBL/GenBank/DDBJ databases">
        <title>Complete Genome Sequence of Peptococcaceae strain DCMF.</title>
        <authorList>
            <person name="Edwards R.J."/>
            <person name="Holland S.I."/>
            <person name="Deshpande N.P."/>
            <person name="Wong Y.K."/>
            <person name="Ertan H."/>
            <person name="Manefield M."/>
            <person name="Russell T.L."/>
            <person name="Lee M.J."/>
        </authorList>
    </citation>
    <scope>NUCLEOTIDE SEQUENCE [LARGE SCALE GENOMIC DNA]</scope>
    <source>
        <strain evidence="8 9">DCMF</strain>
    </source>
</reference>
<keyword evidence="2" id="KW-0067">ATP-binding</keyword>
<dbReference type="InterPro" id="IPR027417">
    <property type="entry name" value="P-loop_NTPase"/>
</dbReference>
<dbReference type="EMBL" id="CP017634">
    <property type="protein sequence ID" value="ATW28931.1"/>
    <property type="molecule type" value="Genomic_DNA"/>
</dbReference>
<keyword evidence="9" id="KW-1185">Reference proteome</keyword>
<dbReference type="InterPro" id="IPR025944">
    <property type="entry name" value="Sigma_54_int_dom_CS"/>
</dbReference>
<dbReference type="InterPro" id="IPR035965">
    <property type="entry name" value="PAS-like_dom_sf"/>
</dbReference>
<dbReference type="PANTHER" id="PTHR32071">
    <property type="entry name" value="TRANSCRIPTIONAL REGULATORY PROTEIN"/>
    <property type="match status" value="1"/>
</dbReference>
<dbReference type="SUPFAM" id="SSF55785">
    <property type="entry name" value="PYP-like sensor domain (PAS domain)"/>
    <property type="match status" value="1"/>
</dbReference>
<dbReference type="Gene3D" id="3.30.450.20">
    <property type="entry name" value="PAS domain"/>
    <property type="match status" value="1"/>
</dbReference>
<proteinExistence type="predicted"/>
<dbReference type="InterPro" id="IPR000014">
    <property type="entry name" value="PAS"/>
</dbReference>
<dbReference type="GO" id="GO:0005524">
    <property type="term" value="F:ATP binding"/>
    <property type="evidence" value="ECO:0007669"/>
    <property type="project" value="UniProtKB-KW"/>
</dbReference>
<dbReference type="Gene3D" id="3.40.50.300">
    <property type="entry name" value="P-loop containing nucleotide triphosphate hydrolases"/>
    <property type="match status" value="1"/>
</dbReference>
<evidence type="ECO:0000256" key="1">
    <source>
        <dbReference type="ARBA" id="ARBA00022741"/>
    </source>
</evidence>
<keyword evidence="5" id="KW-0804">Transcription</keyword>
<feature type="domain" description="PAS" evidence="7">
    <location>
        <begin position="27"/>
        <end position="100"/>
    </location>
</feature>
<dbReference type="Gene3D" id="1.10.8.60">
    <property type="match status" value="1"/>
</dbReference>